<feature type="compositionally biased region" description="Polar residues" evidence="1">
    <location>
        <begin position="244"/>
        <end position="256"/>
    </location>
</feature>
<keyword evidence="3" id="KW-1185">Reference proteome</keyword>
<evidence type="ECO:0008006" key="4">
    <source>
        <dbReference type="Google" id="ProtNLM"/>
    </source>
</evidence>
<gene>
    <name evidence="2" type="ORF">GTA08_BOTSDO07581</name>
</gene>
<reference evidence="2" key="1">
    <citation type="submission" date="2020-04" db="EMBL/GenBank/DDBJ databases">
        <title>Genome Assembly and Annotation of Botryosphaeria dothidea sdau 11-99, a Latent Pathogen of Apple Fruit Ring Rot in China.</title>
        <authorList>
            <person name="Yu C."/>
            <person name="Diao Y."/>
            <person name="Lu Q."/>
            <person name="Zhao J."/>
            <person name="Cui S."/>
            <person name="Peng C."/>
            <person name="He B."/>
            <person name="Liu H."/>
        </authorList>
    </citation>
    <scope>NUCLEOTIDE SEQUENCE [LARGE SCALE GENOMIC DNA]</scope>
    <source>
        <strain evidence="2">Sdau11-99</strain>
    </source>
</reference>
<feature type="compositionally biased region" description="Polar residues" evidence="1">
    <location>
        <begin position="445"/>
        <end position="456"/>
    </location>
</feature>
<feature type="region of interest" description="Disordered" evidence="1">
    <location>
        <begin position="235"/>
        <end position="265"/>
    </location>
</feature>
<proteinExistence type="predicted"/>
<dbReference type="Gene3D" id="3.10.450.50">
    <property type="match status" value="1"/>
</dbReference>
<name>A0A8H4IN44_9PEZI</name>
<feature type="region of interest" description="Disordered" evidence="1">
    <location>
        <begin position="441"/>
        <end position="529"/>
    </location>
</feature>
<feature type="compositionally biased region" description="Low complexity" evidence="1">
    <location>
        <begin position="382"/>
        <end position="403"/>
    </location>
</feature>
<evidence type="ECO:0000256" key="1">
    <source>
        <dbReference type="SAM" id="MobiDB-lite"/>
    </source>
</evidence>
<organism evidence="2 3">
    <name type="scientific">Botryosphaeria dothidea</name>
    <dbReference type="NCBI Taxonomy" id="55169"/>
    <lineage>
        <taxon>Eukaryota</taxon>
        <taxon>Fungi</taxon>
        <taxon>Dikarya</taxon>
        <taxon>Ascomycota</taxon>
        <taxon>Pezizomycotina</taxon>
        <taxon>Dothideomycetes</taxon>
        <taxon>Dothideomycetes incertae sedis</taxon>
        <taxon>Botryosphaeriales</taxon>
        <taxon>Botryosphaeriaceae</taxon>
        <taxon>Botryosphaeria</taxon>
    </lineage>
</organism>
<dbReference type="InterPro" id="IPR032710">
    <property type="entry name" value="NTF2-like_dom_sf"/>
</dbReference>
<evidence type="ECO:0000313" key="2">
    <source>
        <dbReference type="EMBL" id="KAF4304126.1"/>
    </source>
</evidence>
<feature type="compositionally biased region" description="Low complexity" evidence="1">
    <location>
        <begin position="468"/>
        <end position="490"/>
    </location>
</feature>
<evidence type="ECO:0000313" key="3">
    <source>
        <dbReference type="Proteomes" id="UP000572817"/>
    </source>
</evidence>
<dbReference type="Proteomes" id="UP000572817">
    <property type="component" value="Unassembled WGS sequence"/>
</dbReference>
<dbReference type="PANTHER" id="PTHR31723:SF10">
    <property type="entry name" value="PATHOGEN-RELATED PROTEIN"/>
    <property type="match status" value="1"/>
</dbReference>
<accession>A0A8H4IN44</accession>
<dbReference type="OrthoDB" id="65445at2759"/>
<dbReference type="InterPro" id="IPR053218">
    <property type="entry name" value="Pathogen-related_defense"/>
</dbReference>
<dbReference type="EMBL" id="WWBZ02000051">
    <property type="protein sequence ID" value="KAF4304126.1"/>
    <property type="molecule type" value="Genomic_DNA"/>
</dbReference>
<protein>
    <recommendedName>
        <fullName evidence="4">Pathogen-related protein</fullName>
    </recommendedName>
</protein>
<dbReference type="AlphaFoldDB" id="A0A8H4IN44"/>
<dbReference type="PANTHER" id="PTHR31723">
    <property type="entry name" value="PATHOGENESIS-RELATED FAMILY PROTEIN"/>
    <property type="match status" value="1"/>
</dbReference>
<feature type="region of interest" description="Disordered" evidence="1">
    <location>
        <begin position="373"/>
        <end position="405"/>
    </location>
</feature>
<comment type="caution">
    <text evidence="2">The sequence shown here is derived from an EMBL/GenBank/DDBJ whole genome shotgun (WGS) entry which is preliminary data.</text>
</comment>
<sequence length="554" mass="61647">MAATDVQTPPTEPEAAALPDYLTDANAVLKDEGVKWRYGRPPDYSKTRKVYAETKQMNHEAGSFIQLVENLVKNWEIEASFKPRLEDWRTVDASNYTFAINGQPPQSAEHMLKVGTYNAIIAPNEYYSPENSDFASSHKTFKRMMPTFAWEVLEVYSGPPHVSFRWRHWGTMKNDYVGFNDKGEKVTAKAHGGSIDIQGVTVATVDDKVRLRRVETWFDPMEMFRQIAPQGIVNKEPVARRVSPTRTANRTATPEKSPQPDESTDILQPVAYKSTDSDAVQHPKIEEFVQSKVPSTEIAPEIQDVEPKILDQQSLPDGPADLPRVSRENAKNVENGHANENLSESTMEPKPELILQCPFVRNMRQPVEASLTDAIESSRSDQQTQAEQQQQPAMPAYAPTQPAESELDRLNELEQWHEASDIIDTAPGCEPEKFHDAVEIDHETSTASSEAGSWTAVTPPASDPPTPRRSTYSSSITSASEQGQASSQASPTEGFFQQCPAHKVHPHPKDMEKAVSPEPGEGVAAAPDSEEARLTHLEMSKISSLECPFLMNRE</sequence>
<dbReference type="SUPFAM" id="SSF54427">
    <property type="entry name" value="NTF2-like"/>
    <property type="match status" value="1"/>
</dbReference>